<keyword evidence="6" id="KW-1185">Reference proteome</keyword>
<comment type="caution">
    <text evidence="5">The sequence shown here is derived from an EMBL/GenBank/DDBJ whole genome shotgun (WGS) entry which is preliminary data.</text>
</comment>
<feature type="region of interest" description="Disordered" evidence="3">
    <location>
        <begin position="165"/>
        <end position="201"/>
    </location>
</feature>
<evidence type="ECO:0000256" key="1">
    <source>
        <dbReference type="ARBA" id="ARBA00022723"/>
    </source>
</evidence>
<proteinExistence type="predicted"/>
<keyword evidence="2" id="KW-0862">Zinc</keyword>
<evidence type="ECO:0000256" key="2">
    <source>
        <dbReference type="ARBA" id="ARBA00022833"/>
    </source>
</evidence>
<dbReference type="GO" id="GO:0046872">
    <property type="term" value="F:metal ion binding"/>
    <property type="evidence" value="ECO:0007669"/>
    <property type="project" value="UniProtKB-KW"/>
</dbReference>
<feature type="compositionally biased region" description="Acidic residues" evidence="3">
    <location>
        <begin position="120"/>
        <end position="130"/>
    </location>
</feature>
<organism evidence="5 6">
    <name type="scientific">Mycena chlorophos</name>
    <name type="common">Agaric fungus</name>
    <name type="synonym">Agaricus chlorophos</name>
    <dbReference type="NCBI Taxonomy" id="658473"/>
    <lineage>
        <taxon>Eukaryota</taxon>
        <taxon>Fungi</taxon>
        <taxon>Dikarya</taxon>
        <taxon>Basidiomycota</taxon>
        <taxon>Agaricomycotina</taxon>
        <taxon>Agaricomycetes</taxon>
        <taxon>Agaricomycetidae</taxon>
        <taxon>Agaricales</taxon>
        <taxon>Marasmiineae</taxon>
        <taxon>Mycenaceae</taxon>
        <taxon>Mycena</taxon>
    </lineage>
</organism>
<protein>
    <recommendedName>
        <fullName evidence="4">Phorbol-ester/DAG-type domain-containing protein</fullName>
    </recommendedName>
</protein>
<dbReference type="InterPro" id="IPR002219">
    <property type="entry name" value="PKC_DAG/PE"/>
</dbReference>
<evidence type="ECO:0000313" key="6">
    <source>
        <dbReference type="Proteomes" id="UP000613580"/>
    </source>
</evidence>
<dbReference type="OrthoDB" id="6270916at2759"/>
<dbReference type="Gene3D" id="3.30.60.20">
    <property type="match status" value="1"/>
</dbReference>
<dbReference type="EMBL" id="JACAZE010000001">
    <property type="protein sequence ID" value="KAF7323012.1"/>
    <property type="molecule type" value="Genomic_DNA"/>
</dbReference>
<feature type="domain" description="Phorbol-ester/DAG-type" evidence="4">
    <location>
        <begin position="559"/>
        <end position="611"/>
    </location>
</feature>
<evidence type="ECO:0000259" key="4">
    <source>
        <dbReference type="PROSITE" id="PS50081"/>
    </source>
</evidence>
<feature type="region of interest" description="Disordered" evidence="3">
    <location>
        <begin position="108"/>
        <end position="131"/>
    </location>
</feature>
<dbReference type="Proteomes" id="UP000613580">
    <property type="component" value="Unassembled WGS sequence"/>
</dbReference>
<evidence type="ECO:0000256" key="3">
    <source>
        <dbReference type="SAM" id="MobiDB-lite"/>
    </source>
</evidence>
<dbReference type="CDD" id="cd00029">
    <property type="entry name" value="C1"/>
    <property type="match status" value="2"/>
</dbReference>
<evidence type="ECO:0000313" key="5">
    <source>
        <dbReference type="EMBL" id="KAF7323012.1"/>
    </source>
</evidence>
<dbReference type="SUPFAM" id="SSF48371">
    <property type="entry name" value="ARM repeat"/>
    <property type="match status" value="1"/>
</dbReference>
<reference evidence="5" key="1">
    <citation type="submission" date="2020-05" db="EMBL/GenBank/DDBJ databases">
        <title>Mycena genomes resolve the evolution of fungal bioluminescence.</title>
        <authorList>
            <person name="Tsai I.J."/>
        </authorList>
    </citation>
    <scope>NUCLEOTIDE SEQUENCE</scope>
    <source>
        <strain evidence="5">110903Hualien_Pintung</strain>
    </source>
</reference>
<dbReference type="InterPro" id="IPR016024">
    <property type="entry name" value="ARM-type_fold"/>
</dbReference>
<accession>A0A8H6WMN9</accession>
<keyword evidence="1" id="KW-0479">Metal-binding</keyword>
<gene>
    <name evidence="5" type="ORF">HMN09_00080900</name>
</gene>
<dbReference type="PROSITE" id="PS50081">
    <property type="entry name" value="ZF_DAG_PE_2"/>
    <property type="match status" value="1"/>
</dbReference>
<dbReference type="InterPro" id="IPR046349">
    <property type="entry name" value="C1-like_sf"/>
</dbReference>
<name>A0A8H6WMN9_MYCCL</name>
<sequence>MAARPVPPPLIQTSLAADRSHEILSPTAITPTSPFFEPPRVTEKIISSNQRVRGESRKLLAHVLQQLVDRPLPPSVYTFAVARGDSSATSFAAIAQTVRGVVKLRSGRVENDPLSPSSSLDEDDEEEDVFTTEPTLELMQQLRDVLIISAAQGWAIFEEKGSIPEARSGNKSPFRISRNRNSLQPSGRRSRSPSPGHPGAPPELLAQCISVLASVVMEDCRFQVHVPRPSRPPNSLQALVLDIAQFLLHTHRQDPKVVSEIGFAMIPAFHSFAPSMHVRLLSFFEDGVLRNILEDLARARGTPSEPIQREPVGNEPAFAPVSITVDVVADDEATGVDSTGPSAWMPWTASAVVNLRAATAPFQSQAIYCLSALIPPLLAAVLESVVLSDTRPDVAHRFHRLMQLIMTSKPDAWLDILEVAAYHSPARLTAMSLVSTFWPSALGHFVVARSLAPNRRDDFPKARDHPYTHHFVPWHFHSSTEPLAFGLMRAACHACSVQMDGFGLFCSHCSCSVHFGCYVYPEGSAVVQYSPDRNVQRVASFRFSPLLGNPRKRLAPVNGHFFHEINMFTLCLCFVCRRPLWGCTRQGVSCIACSQFAHSSCVDGNQSLLPCYGASHVVDASTMSIQWSDLRNSCLDHYGDILRLTAEQLASRPYEEISLISAVLWTQTELMTHGVSSGSIDIIYKGRSAAHAKDFKVHEFEIHRVLAWCNDLLLRPFALRLSMSFGDYLEQTGQQRSPHGLLFDWSTLIFIVSTIKSPFPLPIGQTNLLNVVDAAEPDDTVHILQPFEVLNVAHLRNMLGYEFTVYSDAAARLFLEHIFHLGFFEASDSTLSKDTVCSSPLPLGLDLSTTVETLMAAVEACLADIDLSVNEAGFLLLVRRLWPNGMSTDYSVKRTIRVIVSWILAEDDSLAVILRDYLAKQRPLPGIRGPSEAIPWPQAARATGATSGSMGGEYVNSRRALQSRYALKWFSELYHQNAVLYTGLVYEICEELAQQERTSIDTLPYSNEKSVASETADRLLRFVVRVAQTIGTPSGAFDAWLLKWLEYVSATGLFAQNMPSLHRLFPRDTDRMSTGIDHVLSDQPGAAMPFDPWRVVMAGTAESTQGFSEGLKRLLVFANSGIDIPLGIFERFSALATKFGGSLQDASHFVDALLASSWLRAASRNELQTVIADLHSTQLKHTLDCLASGEDVPAVIKFIRKSLGTCLLLFGDRKSLLELNLVLQEEIDRLPSRRRVNVRTAPVVDPIVLHPELLSSLEAYITTATNEEVTCIAANFLNAFLNESPYLESYEVDNFVLRNGRMLAHCAWQFYGIQRHEIYSTRTSFLLRVVLVDSQPFQELLHAWLLPTGQWELRLLAVSRLFRIILDVTSPSFNVEGRQWRSSIIEVFYRFFFALWSDEQEEIRIVVDTFSLGLLPAHLEAISLCWIESMAMPIAERVKLVSFLVQLRPYYPHWQVLSWDVLVDALSEEEDDINQTATGPMTAHLSLYGLSSSRDEVGVQSSNTDPNLAILRGSLLLLSLQMIADGIAIDSFTLQKIKAALVKAIGFSEVTVTPSVTGQGIDVYFGDAQGVPDASLPCLNELLSVLDSPHVIASEQHSYLVGSRLADVALNLFCTGELQLLPTLTLKSLVESLGVIIYKHDFEGRHLKHLQPTLRKAVLRALDLMLEDVSYEIRQLALSATQAFVKRWPAFIGTILYASIEQVSKLVLQQSHNTQDALVTQARSFVEYCITQYENTGFISSLFKRRLDQNVLLVLKEITDAKARLTPNAESLRDLLLRGLLIRGPENDHTTMQNFLNNLNSFVELVHHQGYSLELMRLAGQQLLSITRRVADLAGEGAVVDPTALLLIPALLIQHNKANSRELVVCADTILRSILLRLNVESQCISRLLHVTASLQRRTHLGEMAPIIATVFEITTDALRLKNRTPAGTVKALLEVIIEPLDHMGAGSLASTHPTEFQTLVDYGFYYLQNYVWVDTRSENDFNAALVVGKLILEAASSNNSIYGRMAEPTDRSGRAGLGIRAWNLMVLVVLLDSSDRHIRPMFDLFQSLANLHHSILRPFAQSSVGIESATYEINHAYITIRLWLLLAQRNAANPEANNATAFMVWNELWPPMEAMVSTLEGDLHLGLSMPVASLTWVTISDLFLFLRGIRSPLALDTQFQIAVLDRLRSHGGQDSAMSKLTRTARTLAEPLGDAVDLEFMVQEVGKDLVAAEKLRVLAARAASGA</sequence>
<dbReference type="SUPFAM" id="SSF57889">
    <property type="entry name" value="Cysteine-rich domain"/>
    <property type="match status" value="1"/>
</dbReference>
<dbReference type="PROSITE" id="PS00479">
    <property type="entry name" value="ZF_DAG_PE_1"/>
    <property type="match status" value="1"/>
</dbReference>